<feature type="compositionally biased region" description="Basic and acidic residues" evidence="1">
    <location>
        <begin position="122"/>
        <end position="144"/>
    </location>
</feature>
<name>A0A6C0DKB7_9ZZZZ</name>
<evidence type="ECO:0000256" key="2">
    <source>
        <dbReference type="SAM" id="Phobius"/>
    </source>
</evidence>
<feature type="region of interest" description="Disordered" evidence="1">
    <location>
        <begin position="102"/>
        <end position="276"/>
    </location>
</feature>
<dbReference type="AlphaFoldDB" id="A0A6C0DKB7"/>
<feature type="compositionally biased region" description="Acidic residues" evidence="1">
    <location>
        <begin position="145"/>
        <end position="177"/>
    </location>
</feature>
<organism evidence="3">
    <name type="scientific">viral metagenome</name>
    <dbReference type="NCBI Taxonomy" id="1070528"/>
    <lineage>
        <taxon>unclassified sequences</taxon>
        <taxon>metagenomes</taxon>
        <taxon>organismal metagenomes</taxon>
    </lineage>
</organism>
<dbReference type="EMBL" id="MN739626">
    <property type="protein sequence ID" value="QHT16680.1"/>
    <property type="molecule type" value="Genomic_DNA"/>
</dbReference>
<evidence type="ECO:0000256" key="1">
    <source>
        <dbReference type="SAM" id="MobiDB-lite"/>
    </source>
</evidence>
<feature type="transmembrane region" description="Helical" evidence="2">
    <location>
        <begin position="47"/>
        <end position="68"/>
    </location>
</feature>
<sequence length="412" mass="46465">MKLPSVCACLIAAAVAFVLVFGNLSIYMMLVSAGAAAVVYSITSSLQYATGSAIVALFTMAGLMRYGVIKKEGFNVYKSPTEIADIIKKIVKEGFVNKDEEEFRNKEDDEEGFVNKDEEEEFRNKEDDEEGFVNKDEEEFRNKEDDEEGFVNKGDEEEFMNKEDEEEGFRGYEDEEEMPRRRKSSKSSKWIGVGEFAGDRKNSKNAKKYRSRKMSSDRSPRPGRVNPGGRFQRSEEETDGYMYKGYEGNKKNKQYKKSSCVEHDEEYEDEEEDRSEGFMSQVFQNISKGGYTSPGFGMAAPLVEGFEDEKKAEKKGKPAPTIKKEEMAMPFKLGEIPSQVKNGPHIDAGSTLIKAIQGLNPDQINAMTKDTKQLIETQKSLMGMLGTMKPMMNDGKELMETFQQMFGEGAAM</sequence>
<reference evidence="3" key="1">
    <citation type="journal article" date="2020" name="Nature">
        <title>Giant virus diversity and host interactions through global metagenomics.</title>
        <authorList>
            <person name="Schulz F."/>
            <person name="Roux S."/>
            <person name="Paez-Espino D."/>
            <person name="Jungbluth S."/>
            <person name="Walsh D.A."/>
            <person name="Denef V.J."/>
            <person name="McMahon K.D."/>
            <person name="Konstantinidis K.T."/>
            <person name="Eloe-Fadrosh E.A."/>
            <person name="Kyrpides N.C."/>
            <person name="Woyke T."/>
        </authorList>
    </citation>
    <scope>NUCLEOTIDE SEQUENCE</scope>
    <source>
        <strain evidence="3">GVMAG-M-3300023174-189</strain>
    </source>
</reference>
<feature type="compositionally biased region" description="Acidic residues" evidence="1">
    <location>
        <begin position="108"/>
        <end position="121"/>
    </location>
</feature>
<keyword evidence="2" id="KW-1133">Transmembrane helix</keyword>
<evidence type="ECO:0000313" key="3">
    <source>
        <dbReference type="EMBL" id="QHT16680.1"/>
    </source>
</evidence>
<keyword evidence="2" id="KW-0472">Membrane</keyword>
<accession>A0A6C0DKB7</accession>
<feature type="compositionally biased region" description="Basic residues" evidence="1">
    <location>
        <begin position="203"/>
        <end position="213"/>
    </location>
</feature>
<protein>
    <submittedName>
        <fullName evidence="3">Uncharacterized protein</fullName>
    </submittedName>
</protein>
<keyword evidence="2" id="KW-0812">Transmembrane</keyword>
<proteinExistence type="predicted"/>
<feature type="compositionally biased region" description="Acidic residues" evidence="1">
    <location>
        <begin position="263"/>
        <end position="274"/>
    </location>
</feature>